<accession>A0AAV2TYS4</accession>
<feature type="compositionally biased region" description="Polar residues" evidence="2">
    <location>
        <begin position="1039"/>
        <end position="1058"/>
    </location>
</feature>
<organism evidence="3 4">
    <name type="scientific">Calicophoron daubneyi</name>
    <name type="common">Rumen fluke</name>
    <name type="synonym">Paramphistomum daubneyi</name>
    <dbReference type="NCBI Taxonomy" id="300641"/>
    <lineage>
        <taxon>Eukaryota</taxon>
        <taxon>Metazoa</taxon>
        <taxon>Spiralia</taxon>
        <taxon>Lophotrochozoa</taxon>
        <taxon>Platyhelminthes</taxon>
        <taxon>Trematoda</taxon>
        <taxon>Digenea</taxon>
        <taxon>Plagiorchiida</taxon>
        <taxon>Pronocephalata</taxon>
        <taxon>Paramphistomoidea</taxon>
        <taxon>Paramphistomidae</taxon>
        <taxon>Calicophoron</taxon>
    </lineage>
</organism>
<dbReference type="PANTHER" id="PTHR45615:SF80">
    <property type="entry name" value="GRIP DOMAIN-CONTAINING PROTEIN"/>
    <property type="match status" value="1"/>
</dbReference>
<feature type="coiled-coil region" evidence="1">
    <location>
        <begin position="396"/>
        <end position="423"/>
    </location>
</feature>
<dbReference type="PANTHER" id="PTHR45615">
    <property type="entry name" value="MYOSIN HEAVY CHAIN, NON-MUSCLE"/>
    <property type="match status" value="1"/>
</dbReference>
<feature type="compositionally biased region" description="Polar residues" evidence="2">
    <location>
        <begin position="184"/>
        <end position="202"/>
    </location>
</feature>
<name>A0AAV2TYS4_CALDB</name>
<gene>
    <name evidence="3" type="ORF">CDAUBV1_LOCUS16668</name>
</gene>
<evidence type="ECO:0000256" key="2">
    <source>
        <dbReference type="SAM" id="MobiDB-lite"/>
    </source>
</evidence>
<dbReference type="Proteomes" id="UP001497525">
    <property type="component" value="Unassembled WGS sequence"/>
</dbReference>
<keyword evidence="1" id="KW-0175">Coiled coil</keyword>
<feature type="compositionally biased region" description="Polar residues" evidence="2">
    <location>
        <begin position="921"/>
        <end position="935"/>
    </location>
</feature>
<dbReference type="AlphaFoldDB" id="A0AAV2TYS4"/>
<feature type="compositionally biased region" description="Basic residues" evidence="2">
    <location>
        <begin position="170"/>
        <end position="179"/>
    </location>
</feature>
<feature type="region of interest" description="Disordered" evidence="2">
    <location>
        <begin position="59"/>
        <end position="252"/>
    </location>
</feature>
<proteinExistence type="predicted"/>
<feature type="compositionally biased region" description="Low complexity" evidence="2">
    <location>
        <begin position="119"/>
        <end position="130"/>
    </location>
</feature>
<dbReference type="EMBL" id="CAXLJL010000867">
    <property type="protein sequence ID" value="CAL5141426.1"/>
    <property type="molecule type" value="Genomic_DNA"/>
</dbReference>
<reference evidence="3" key="1">
    <citation type="submission" date="2024-06" db="EMBL/GenBank/DDBJ databases">
        <authorList>
            <person name="Liu X."/>
            <person name="Lenzi L."/>
            <person name="Haldenby T S."/>
            <person name="Uol C."/>
        </authorList>
    </citation>
    <scope>NUCLEOTIDE SEQUENCE</scope>
</reference>
<feature type="compositionally biased region" description="Polar residues" evidence="2">
    <location>
        <begin position="984"/>
        <end position="1013"/>
    </location>
</feature>
<sequence length="1108" mass="121323">MNPLKWLHLSNEDTPESESFDCSLVLPLTVGLGSVVVSVLLGYRKGLIGNRKKQLDNGTVQTADTVTPSKEMAKRKSGKAQNKPISPSAPETEHKVQRKKPTVPTADSSPFEPTKLEDSVTPQTTVPSTPNSIVPPAPPKAASPAVLPPVHLITEQLTFPPAQPAASENKKHKKPKRSRKSEALGSSIQSGDSDPSWVTVTSKKARQPPTGNPPLVEQVPSSPGSSVASKKAKGADRPTNETNSTPSASVPVAFKQPDICEPEIPITTVHNVESNPVLTRQHITSVSSQVIPSNPPELERVPKKAEMEPLDVDSSPPFPEMSPQQRLTAAYEDILRRSLGPEAIASLRGLLGATVTPASESFQIAKEHKEATISSRPAASTPASNEFLTQHLSSQVQAKEAECQLLRSEVINLREELKSARVSAKSHQHIVIATSTVDAETMTELAEKTDQTKRDVSAVGDEPFAPSAVSATSAKTTEHRSASPDSVLLMTLQAEIGRLAKEVTLSRQRNENLEARLENANCQINTVKAEAAHASKVARKELKKQTDLTQAAEEARLKAESELQNTLQQLEIQRRKAEDGVHSSIQHMNELERVRADFAALSTKFDELQRNQTQTKGEKDELMLEYEALQSRHQKSCSELDETHKRLDDVSGKLEEANSHLQTLQKERGTVVIELEDRIKALESELAAGEQREQAELARFNEMESITKQLRSEIANLQTEIKDRDLKLDDLHSKCAVLEQSLSEAENHQTDGDVKQADQPESLKTNDDQVIAVEPREVLEATTQTDPEPRTEFDSVLVDADGARQLTVTHLQTVEITPKTVVAQSNGTNGVDSSKTQEDLESEIKHYKSALDITESMLSKLQKSVNEEEERWRLALETSRMECELLGTKISKLESSLSDVVDERDGLKKTIQELQKESKQLTDSPVADSQSADGHSSTTLLSLAQALDSTTYDENTPKPELIRLLGRFRHLIQTKHDALKREQASSSQLPKQSDTSNLAHTNNSNFASTNGSHEQLDPTAEVEFSTNEVIDGHPDNAPESPTTKTDYQVEPNGQSNNDIPEETDHKNGVITPSKSAEHSQLDGEAKSMPPVHNGTDCSLLPKKQPNGT</sequence>
<comment type="caution">
    <text evidence="3">The sequence shown here is derived from an EMBL/GenBank/DDBJ whole genome shotgun (WGS) entry which is preliminary data.</text>
</comment>
<dbReference type="SUPFAM" id="SSF57997">
    <property type="entry name" value="Tropomyosin"/>
    <property type="match status" value="1"/>
</dbReference>
<feature type="compositionally biased region" description="Basic and acidic residues" evidence="2">
    <location>
        <begin position="1075"/>
        <end position="1085"/>
    </location>
</feature>
<feature type="compositionally biased region" description="Basic and acidic residues" evidence="2">
    <location>
        <begin position="745"/>
        <end position="758"/>
    </location>
</feature>
<evidence type="ECO:0000313" key="4">
    <source>
        <dbReference type="Proteomes" id="UP001497525"/>
    </source>
</evidence>
<feature type="compositionally biased region" description="Polar residues" evidence="2">
    <location>
        <begin position="59"/>
        <end position="68"/>
    </location>
</feature>
<feature type="region of interest" description="Disordered" evidence="2">
    <location>
        <begin position="915"/>
        <end position="937"/>
    </location>
</feature>
<feature type="region of interest" description="Disordered" evidence="2">
    <location>
        <begin position="743"/>
        <end position="766"/>
    </location>
</feature>
<feature type="region of interest" description="Disordered" evidence="2">
    <location>
        <begin position="450"/>
        <end position="482"/>
    </location>
</feature>
<evidence type="ECO:0000256" key="1">
    <source>
        <dbReference type="SAM" id="Coils"/>
    </source>
</evidence>
<protein>
    <submittedName>
        <fullName evidence="3">Uncharacterized protein</fullName>
    </submittedName>
</protein>
<feature type="region of interest" description="Disordered" evidence="2">
    <location>
        <begin position="976"/>
        <end position="1108"/>
    </location>
</feature>
<evidence type="ECO:0000313" key="3">
    <source>
        <dbReference type="EMBL" id="CAL5141426.1"/>
    </source>
</evidence>
<feature type="compositionally biased region" description="Polar residues" evidence="2">
    <location>
        <begin position="219"/>
        <end position="228"/>
    </location>
</feature>